<dbReference type="CDD" id="cd08267">
    <property type="entry name" value="MDR1"/>
    <property type="match status" value="1"/>
</dbReference>
<dbReference type="SUPFAM" id="SSF51735">
    <property type="entry name" value="NAD(P)-binding Rossmann-fold domains"/>
    <property type="match status" value="1"/>
</dbReference>
<evidence type="ECO:0000313" key="3">
    <source>
        <dbReference type="Proteomes" id="UP000321225"/>
    </source>
</evidence>
<comment type="caution">
    <text evidence="2">The sequence shown here is derived from an EMBL/GenBank/DDBJ whole genome shotgun (WGS) entry which is preliminary data.</text>
</comment>
<keyword evidence="3" id="KW-1185">Reference proteome</keyword>
<dbReference type="InterPro" id="IPR052733">
    <property type="entry name" value="Chloroplast_QOR"/>
</dbReference>
<dbReference type="InterPro" id="IPR036291">
    <property type="entry name" value="NAD(P)-bd_dom_sf"/>
</dbReference>
<dbReference type="InterPro" id="IPR013154">
    <property type="entry name" value="ADH-like_N"/>
</dbReference>
<dbReference type="GO" id="GO:0016491">
    <property type="term" value="F:oxidoreductase activity"/>
    <property type="evidence" value="ECO:0007669"/>
    <property type="project" value="InterPro"/>
</dbReference>
<dbReference type="PANTHER" id="PTHR44013">
    <property type="entry name" value="ZINC-TYPE ALCOHOL DEHYDROGENASE-LIKE PROTEIN C16A3.02C"/>
    <property type="match status" value="1"/>
</dbReference>
<dbReference type="EMBL" id="BJUW01000003">
    <property type="protein sequence ID" value="GEK85903.1"/>
    <property type="molecule type" value="Genomic_DNA"/>
</dbReference>
<reference evidence="2 3" key="1">
    <citation type="submission" date="2019-07" db="EMBL/GenBank/DDBJ databases">
        <title>Whole genome shotgun sequence of Microbacterium aerolatum NBRC 103071.</title>
        <authorList>
            <person name="Hosoyama A."/>
            <person name="Uohara A."/>
            <person name="Ohji S."/>
            <person name="Ichikawa N."/>
        </authorList>
    </citation>
    <scope>NUCLEOTIDE SEQUENCE [LARGE SCALE GENOMIC DNA]</scope>
    <source>
        <strain evidence="2 3">NBRC 103071</strain>
    </source>
</reference>
<dbReference type="PANTHER" id="PTHR44013:SF1">
    <property type="entry name" value="ZINC-TYPE ALCOHOL DEHYDROGENASE-LIKE PROTEIN C16A3.02C"/>
    <property type="match status" value="1"/>
</dbReference>
<evidence type="ECO:0000313" key="2">
    <source>
        <dbReference type="EMBL" id="GEK85903.1"/>
    </source>
</evidence>
<dbReference type="AlphaFoldDB" id="A0A511AET6"/>
<dbReference type="RefSeq" id="WP_147038513.1">
    <property type="nucleotide sequence ID" value="NZ_BJUW01000003.1"/>
</dbReference>
<protein>
    <submittedName>
        <fullName evidence="2">NADPH:quinone reductase</fullName>
    </submittedName>
</protein>
<dbReference type="OrthoDB" id="9790818at2"/>
<organism evidence="2 3">
    <name type="scientific">Microbacterium aerolatum</name>
    <dbReference type="NCBI Taxonomy" id="153731"/>
    <lineage>
        <taxon>Bacteria</taxon>
        <taxon>Bacillati</taxon>
        <taxon>Actinomycetota</taxon>
        <taxon>Actinomycetes</taxon>
        <taxon>Micrococcales</taxon>
        <taxon>Microbacteriaceae</taxon>
        <taxon>Microbacterium</taxon>
    </lineage>
</organism>
<dbReference type="Gene3D" id="3.90.180.10">
    <property type="entry name" value="Medium-chain alcohol dehydrogenases, catalytic domain"/>
    <property type="match status" value="1"/>
</dbReference>
<dbReference type="InterPro" id="IPR020843">
    <property type="entry name" value="ER"/>
</dbReference>
<dbReference type="Proteomes" id="UP000321225">
    <property type="component" value="Unassembled WGS sequence"/>
</dbReference>
<gene>
    <name evidence="2" type="primary">qor</name>
    <name evidence="2" type="ORF">MAE01_10790</name>
</gene>
<dbReference type="SMART" id="SM00829">
    <property type="entry name" value="PKS_ER"/>
    <property type="match status" value="1"/>
</dbReference>
<dbReference type="Pfam" id="PF08240">
    <property type="entry name" value="ADH_N"/>
    <property type="match status" value="1"/>
</dbReference>
<dbReference type="Gene3D" id="3.40.50.720">
    <property type="entry name" value="NAD(P)-binding Rossmann-like Domain"/>
    <property type="match status" value="1"/>
</dbReference>
<sequence length="331" mass="34386">MSTTITKTMPAWLNDSYGPAAGTRRETVATPQPGRGEVLLRIRATALNAADVRLMLGDPLLMRLVFGLRRPKQPIRGNDVAGTVVAVGEDVDAALIGDEVVAELDSGGLAAYAVARADRLVTRPEALAPEAAATLPISGGTAVQALDAAGISTGQRVLVIGASGGVGTFVVQLAALRGAEVWATCGQPNRALVESLGATRTFDYRTTDLSTLPGSFDAIIEIAGSRPLRRLKRLLTPTGVVAMVGGDGGHVLGPIPRILRGLLLSIGSRRSIRMVAAVAKRDVNEQLVALALAGRITPVIERTLPWDAAVEGLARLESGHTVGKVVVLGMP</sequence>
<accession>A0A511AET6</accession>
<name>A0A511AET6_9MICO</name>
<dbReference type="Pfam" id="PF13602">
    <property type="entry name" value="ADH_zinc_N_2"/>
    <property type="match status" value="1"/>
</dbReference>
<dbReference type="SUPFAM" id="SSF50129">
    <property type="entry name" value="GroES-like"/>
    <property type="match status" value="1"/>
</dbReference>
<feature type="domain" description="Enoyl reductase (ER)" evidence="1">
    <location>
        <begin position="18"/>
        <end position="327"/>
    </location>
</feature>
<proteinExistence type="predicted"/>
<evidence type="ECO:0000259" key="1">
    <source>
        <dbReference type="SMART" id="SM00829"/>
    </source>
</evidence>
<dbReference type="InterPro" id="IPR011032">
    <property type="entry name" value="GroES-like_sf"/>
</dbReference>